<evidence type="ECO:0000313" key="2">
    <source>
        <dbReference type="Proteomes" id="UP001234216"/>
    </source>
</evidence>
<proteinExistence type="predicted"/>
<sequence length="39" mass="4220">MAATERVLDGSHALLLSHPHAVAEMIREAVARSGGRRPR</sequence>
<dbReference type="EMBL" id="JAUSZV010000005">
    <property type="protein sequence ID" value="MDQ0904901.1"/>
    <property type="molecule type" value="Genomic_DNA"/>
</dbReference>
<name>A0AAW8F6L8_9ACTN</name>
<accession>A0AAW8F6L8</accession>
<reference evidence="1" key="1">
    <citation type="submission" date="2023-07" db="EMBL/GenBank/DDBJ databases">
        <title>Comparative genomics of wheat-associated soil bacteria to identify genetic determinants of phenazine resistance.</title>
        <authorList>
            <person name="Mouncey N."/>
        </authorList>
    </citation>
    <scope>NUCLEOTIDE SEQUENCE</scope>
    <source>
        <strain evidence="1">V4I22</strain>
    </source>
</reference>
<dbReference type="Proteomes" id="UP001234216">
    <property type="component" value="Unassembled WGS sequence"/>
</dbReference>
<evidence type="ECO:0000313" key="1">
    <source>
        <dbReference type="EMBL" id="MDQ0904901.1"/>
    </source>
</evidence>
<comment type="caution">
    <text evidence="1">The sequence shown here is derived from an EMBL/GenBank/DDBJ whole genome shotgun (WGS) entry which is preliminary data.</text>
</comment>
<gene>
    <name evidence="1" type="ORF">QFZ22_000886</name>
</gene>
<organism evidence="1 2">
    <name type="scientific">Streptomyces canus</name>
    <dbReference type="NCBI Taxonomy" id="58343"/>
    <lineage>
        <taxon>Bacteria</taxon>
        <taxon>Bacillati</taxon>
        <taxon>Actinomycetota</taxon>
        <taxon>Actinomycetes</taxon>
        <taxon>Kitasatosporales</taxon>
        <taxon>Streptomycetaceae</taxon>
        <taxon>Streptomyces</taxon>
        <taxon>Streptomyces aurantiacus group</taxon>
    </lineage>
</organism>
<dbReference type="AlphaFoldDB" id="A0AAW8F6L8"/>
<protein>
    <submittedName>
        <fullName evidence="1">Uncharacterized protein</fullName>
    </submittedName>
</protein>